<evidence type="ECO:0000313" key="1">
    <source>
        <dbReference type="EMBL" id="MDB2001840.1"/>
    </source>
</evidence>
<dbReference type="Proteomes" id="UP001300871">
    <property type="component" value="Unassembled WGS sequence"/>
</dbReference>
<dbReference type="EMBL" id="JAQLGM010000049">
    <property type="protein sequence ID" value="MDB2001840.1"/>
    <property type="molecule type" value="Genomic_DNA"/>
</dbReference>
<evidence type="ECO:0000313" key="2">
    <source>
        <dbReference type="Proteomes" id="UP001300871"/>
    </source>
</evidence>
<reference evidence="1" key="1">
    <citation type="submission" date="2023-01" db="EMBL/GenBank/DDBJ databases">
        <title>Human gut microbiome strain richness.</title>
        <authorList>
            <person name="Chen-Liaw A."/>
        </authorList>
    </citation>
    <scope>NUCLEOTIDE SEQUENCE</scope>
    <source>
        <strain evidence="1">B1_m1001713B170214d0_201011</strain>
    </source>
</reference>
<gene>
    <name evidence="1" type="ORF">PM006_16705</name>
</gene>
<dbReference type="RefSeq" id="WP_195321270.1">
    <property type="nucleotide sequence ID" value="NZ_JADMYE010000157.1"/>
</dbReference>
<name>A0AAW6AWQ1_CLOSY</name>
<sequence length="92" mass="10368">MSISVEDIRKSMRISHDALNDEISRNLQACLLDLERVGVNAAKGGPLIDKACELYCKCQQDYQGKADQYKRNYEELRDAMSLAGDYKCTTTS</sequence>
<organism evidence="1 2">
    <name type="scientific">Clostridium symbiosum</name>
    <name type="common">Bacteroides symbiosus</name>
    <dbReference type="NCBI Taxonomy" id="1512"/>
    <lineage>
        <taxon>Bacteria</taxon>
        <taxon>Bacillati</taxon>
        <taxon>Bacillota</taxon>
        <taxon>Clostridia</taxon>
        <taxon>Lachnospirales</taxon>
        <taxon>Lachnospiraceae</taxon>
        <taxon>Otoolea</taxon>
    </lineage>
</organism>
<proteinExistence type="predicted"/>
<dbReference type="AlphaFoldDB" id="A0AAW6AWQ1"/>
<accession>A0AAW6AWQ1</accession>
<comment type="caution">
    <text evidence="1">The sequence shown here is derived from an EMBL/GenBank/DDBJ whole genome shotgun (WGS) entry which is preliminary data.</text>
</comment>
<protein>
    <submittedName>
        <fullName evidence="1">Uncharacterized protein</fullName>
    </submittedName>
</protein>